<evidence type="ECO:0000259" key="2">
    <source>
        <dbReference type="Pfam" id="PF14392"/>
    </source>
</evidence>
<protein>
    <submittedName>
        <fullName evidence="3">Transposable element protein, putative</fullName>
    </submittedName>
</protein>
<organism evidence="3 4">
    <name type="scientific">Oryza sativa subsp. japonica</name>
    <name type="common">Rice</name>
    <dbReference type="NCBI Taxonomy" id="39947"/>
    <lineage>
        <taxon>Eukaryota</taxon>
        <taxon>Viridiplantae</taxon>
        <taxon>Streptophyta</taxon>
        <taxon>Embryophyta</taxon>
        <taxon>Tracheophyta</taxon>
        <taxon>Spermatophyta</taxon>
        <taxon>Magnoliopsida</taxon>
        <taxon>Liliopsida</taxon>
        <taxon>Poales</taxon>
        <taxon>Poaceae</taxon>
        <taxon>BOP clade</taxon>
        <taxon>Oryzoideae</taxon>
        <taxon>Oryzeae</taxon>
        <taxon>Oryzinae</taxon>
        <taxon>Oryza</taxon>
        <taxon>Oryza sativa</taxon>
    </lineage>
</organism>
<proteinExistence type="predicted"/>
<dbReference type="InterPro" id="IPR025836">
    <property type="entry name" value="Zn_knuckle_CX2CX4HX4C"/>
</dbReference>
<evidence type="ECO:0000256" key="1">
    <source>
        <dbReference type="SAM" id="MobiDB-lite"/>
    </source>
</evidence>
<dbReference type="PANTHER" id="PTHR31286:SF166">
    <property type="entry name" value="OS01G0177800 PROTEIN"/>
    <property type="match status" value="1"/>
</dbReference>
<dbReference type="InterPro" id="IPR040256">
    <property type="entry name" value="At4g02000-like"/>
</dbReference>
<evidence type="ECO:0000313" key="3">
    <source>
        <dbReference type="EMBL" id="AAX96097.1"/>
    </source>
</evidence>
<dbReference type="Proteomes" id="UP000000763">
    <property type="component" value="Chromosome 11"/>
</dbReference>
<dbReference type="AlphaFoldDB" id="Q2R7L0"/>
<reference evidence="4" key="2">
    <citation type="journal article" date="2008" name="Nucleic Acids Res.">
        <title>The rice annotation project database (RAP-DB): 2008 update.</title>
        <authorList>
            <consortium name="The rice annotation project (RAP)"/>
        </authorList>
    </citation>
    <scope>GENOME REANNOTATION</scope>
    <source>
        <strain evidence="4">cv. Nipponbare</strain>
    </source>
</reference>
<dbReference type="PANTHER" id="PTHR31286">
    <property type="entry name" value="GLYCINE-RICH CELL WALL STRUCTURAL PROTEIN 1.8-LIKE"/>
    <property type="match status" value="1"/>
</dbReference>
<gene>
    <name evidence="3" type="ordered locus">LOC_Os11g16250</name>
</gene>
<dbReference type="EMBL" id="AC138197">
    <property type="protein sequence ID" value="AAX96097.1"/>
    <property type="molecule type" value="Genomic_DNA"/>
</dbReference>
<feature type="domain" description="Zinc knuckle CX2CX4HX4C" evidence="2">
    <location>
        <begin position="334"/>
        <end position="382"/>
    </location>
</feature>
<accession>Q2R7L0</accession>
<evidence type="ECO:0000313" key="4">
    <source>
        <dbReference type="Proteomes" id="UP000000763"/>
    </source>
</evidence>
<sequence>MVRPAATGVGSSTDRSTSVRPTFIKRSNRRNYFGVTWHVARAAHQIDPEGDEYQGRKFAGELRVIILMRKKEKGKIEGFYGWNYIRFMNLFTLLQSKSGSKSHTWKIYGGTDKVKVNAWAIRLGFRFNLDVYLVGNCWWYDPGRFPLREIVEVSDSVTTWYKGDVPPGPKVQLVTSTAAEFSIYNLQSVKFQFMESSDGGGEQGALAKMAARPKPLDDPGVGSLLGKSAGELAVENPKRLDLILADRNAMGGGPWIHRGDALLVGEFDGITSPSRVPLEVVPIWVRIYDLPLVLMTKARGELYGSKLGRVREIDVEEDGRNKHDSFRIRVELSVKRPLRSKLAIKINVQGNEVVRRFDLRYERVPHFCLICGFIGHSDKDCERKVVAGDHPFQFSADLRCSPLKPFERKISKVAPMQARGAARKLVFRGAGSANSSSSRHRQGEQWDEAIPQRVDAHDNFEVNEKDGDGKIDQQLADEISNVQVSVQKRDEMQAGLTGGRKDDAAAPQNPQDVMIPAMVNLNQPASFGDTSMEDTGSQHKRTLDQPGIKQQGRVQQALLEYNRQTEEHKQLQVAPGSTVRALKRFRKDAGRGGR</sequence>
<reference evidence="4" key="1">
    <citation type="journal article" date="2005" name="Nature">
        <title>The map-based sequence of the rice genome.</title>
        <authorList>
            <consortium name="International rice genome sequencing project (IRGSP)"/>
            <person name="Matsumoto T."/>
            <person name="Wu J."/>
            <person name="Kanamori H."/>
            <person name="Katayose Y."/>
            <person name="Fujisawa M."/>
            <person name="Namiki N."/>
            <person name="Mizuno H."/>
            <person name="Yamamoto K."/>
            <person name="Antonio B.A."/>
            <person name="Baba T."/>
            <person name="Sakata K."/>
            <person name="Nagamura Y."/>
            <person name="Aoki H."/>
            <person name="Arikawa K."/>
            <person name="Arita K."/>
            <person name="Bito T."/>
            <person name="Chiden Y."/>
            <person name="Fujitsuka N."/>
            <person name="Fukunaka R."/>
            <person name="Hamada M."/>
            <person name="Harada C."/>
            <person name="Hayashi A."/>
            <person name="Hijishita S."/>
            <person name="Honda M."/>
            <person name="Hosokawa S."/>
            <person name="Ichikawa Y."/>
            <person name="Idonuma A."/>
            <person name="Iijima M."/>
            <person name="Ikeda M."/>
            <person name="Ikeno M."/>
            <person name="Ito K."/>
            <person name="Ito S."/>
            <person name="Ito T."/>
            <person name="Ito Y."/>
            <person name="Ito Y."/>
            <person name="Iwabuchi A."/>
            <person name="Kamiya K."/>
            <person name="Karasawa W."/>
            <person name="Kurita K."/>
            <person name="Katagiri S."/>
            <person name="Kikuta A."/>
            <person name="Kobayashi H."/>
            <person name="Kobayashi N."/>
            <person name="Machita K."/>
            <person name="Maehara T."/>
            <person name="Masukawa M."/>
            <person name="Mizubayashi T."/>
            <person name="Mukai Y."/>
            <person name="Nagasaki H."/>
            <person name="Nagata Y."/>
            <person name="Naito S."/>
            <person name="Nakashima M."/>
            <person name="Nakama Y."/>
            <person name="Nakamichi Y."/>
            <person name="Nakamura M."/>
            <person name="Meguro A."/>
            <person name="Negishi M."/>
            <person name="Ohta I."/>
            <person name="Ohta T."/>
            <person name="Okamoto M."/>
            <person name="Ono N."/>
            <person name="Saji S."/>
            <person name="Sakaguchi M."/>
            <person name="Sakai K."/>
            <person name="Shibata M."/>
            <person name="Shimokawa T."/>
            <person name="Song J."/>
            <person name="Takazaki Y."/>
            <person name="Terasawa K."/>
            <person name="Tsugane M."/>
            <person name="Tsuji K."/>
            <person name="Ueda S."/>
            <person name="Waki K."/>
            <person name="Yamagata H."/>
            <person name="Yamamoto M."/>
            <person name="Yamamoto S."/>
            <person name="Yamane H."/>
            <person name="Yoshiki S."/>
            <person name="Yoshihara R."/>
            <person name="Yukawa K."/>
            <person name="Zhong H."/>
            <person name="Yano M."/>
            <person name="Yuan Q."/>
            <person name="Ouyang S."/>
            <person name="Liu J."/>
            <person name="Jones K.M."/>
            <person name="Gansberger K."/>
            <person name="Moffat K."/>
            <person name="Hill J."/>
            <person name="Bera J."/>
            <person name="Fadrosh D."/>
            <person name="Jin S."/>
            <person name="Johri S."/>
            <person name="Kim M."/>
            <person name="Overton L."/>
            <person name="Reardon M."/>
            <person name="Tsitrin T."/>
            <person name="Vuong H."/>
            <person name="Weaver B."/>
            <person name="Ciecko A."/>
            <person name="Tallon L."/>
            <person name="Jackson J."/>
            <person name="Pai G."/>
            <person name="Aken S.V."/>
            <person name="Utterback T."/>
            <person name="Reidmuller S."/>
            <person name="Feldblyum T."/>
            <person name="Hsiao J."/>
            <person name="Zismann V."/>
            <person name="Iobst S."/>
            <person name="de Vazeille A.R."/>
            <person name="Buell C.R."/>
            <person name="Ying K."/>
            <person name="Li Y."/>
            <person name="Lu T."/>
            <person name="Huang Y."/>
            <person name="Zhao Q."/>
            <person name="Feng Q."/>
            <person name="Zhang L."/>
            <person name="Zhu J."/>
            <person name="Weng Q."/>
            <person name="Mu J."/>
            <person name="Lu Y."/>
            <person name="Fan D."/>
            <person name="Liu Y."/>
            <person name="Guan J."/>
            <person name="Zhang Y."/>
            <person name="Yu S."/>
            <person name="Liu X."/>
            <person name="Zhang Y."/>
            <person name="Hong G."/>
            <person name="Han B."/>
            <person name="Choisne N."/>
            <person name="Demange N."/>
            <person name="Orjeda G."/>
            <person name="Samain S."/>
            <person name="Cattolico L."/>
            <person name="Pelletier E."/>
            <person name="Couloux A."/>
            <person name="Segurens B."/>
            <person name="Wincker P."/>
            <person name="D'Hont A."/>
            <person name="Scarpelli C."/>
            <person name="Weissenbach J."/>
            <person name="Salanoubat M."/>
            <person name="Quetier F."/>
            <person name="Yu Y."/>
            <person name="Kim H.R."/>
            <person name="Rambo T."/>
            <person name="Currie J."/>
            <person name="Collura K."/>
            <person name="Luo M."/>
            <person name="Yang T."/>
            <person name="Ammiraju J.S.S."/>
            <person name="Engler F."/>
            <person name="Soderlund C."/>
            <person name="Wing R.A."/>
            <person name="Palmer L.E."/>
            <person name="de la Bastide M."/>
            <person name="Spiegel L."/>
            <person name="Nascimento L."/>
            <person name="Zutavern T."/>
            <person name="O'Shaughnessy A."/>
            <person name="Dike S."/>
            <person name="Dedhia N."/>
            <person name="Preston R."/>
            <person name="Balija V."/>
            <person name="McCombie W.R."/>
            <person name="Chow T."/>
            <person name="Chen H."/>
            <person name="Chung M."/>
            <person name="Chen C."/>
            <person name="Shaw J."/>
            <person name="Wu H."/>
            <person name="Hsiao K."/>
            <person name="Chao Y."/>
            <person name="Chu M."/>
            <person name="Cheng C."/>
            <person name="Hour A."/>
            <person name="Lee P."/>
            <person name="Lin S."/>
            <person name="Lin Y."/>
            <person name="Liou J."/>
            <person name="Liu S."/>
            <person name="Hsing Y."/>
            <person name="Raghuvanshi S."/>
            <person name="Mohanty A."/>
            <person name="Bharti A.K."/>
            <person name="Gaur A."/>
            <person name="Gupta V."/>
            <person name="Kumar D."/>
            <person name="Ravi V."/>
            <person name="Vij S."/>
            <person name="Kapur A."/>
            <person name="Khurana P."/>
            <person name="Khurana P."/>
            <person name="Khurana J.P."/>
            <person name="Tyagi A.K."/>
            <person name="Gaikwad K."/>
            <person name="Singh A."/>
            <person name="Dalal V."/>
            <person name="Srivastava S."/>
            <person name="Dixit A."/>
            <person name="Pal A.K."/>
            <person name="Ghazi I.A."/>
            <person name="Yadav M."/>
            <person name="Pandit A."/>
            <person name="Bhargava A."/>
            <person name="Sureshbabu K."/>
            <person name="Batra K."/>
            <person name="Sharma T.R."/>
            <person name="Mohapatra T."/>
            <person name="Singh N.K."/>
            <person name="Messing J."/>
            <person name="Nelson A.B."/>
            <person name="Fuks G."/>
            <person name="Kavchok S."/>
            <person name="Keizer G."/>
            <person name="Linton E."/>
            <person name="Llaca V."/>
            <person name="Song R."/>
            <person name="Tanyolac B."/>
            <person name="Young S."/>
            <person name="Ho-Il K."/>
            <person name="Hahn J.H."/>
            <person name="Sangsakoo G."/>
            <person name="Vanavichit A."/>
            <person name="de Mattos Luiz.A.T."/>
            <person name="Zimmer P.D."/>
            <person name="Malone G."/>
            <person name="Dellagostin O."/>
            <person name="de Oliveira A.C."/>
            <person name="Bevan M."/>
            <person name="Bancroft I."/>
            <person name="Minx P."/>
            <person name="Cordum H."/>
            <person name="Wilson R."/>
            <person name="Cheng Z."/>
            <person name="Jin W."/>
            <person name="Jiang J."/>
            <person name="Leong S.A."/>
            <person name="Iwama H."/>
            <person name="Gojobori T."/>
            <person name="Itoh T."/>
            <person name="Niimura Y."/>
            <person name="Fujii Y."/>
            <person name="Habara T."/>
            <person name="Sakai H."/>
            <person name="Sato Y."/>
            <person name="Wilson G."/>
            <person name="Kumar K."/>
            <person name="McCouch S."/>
            <person name="Juretic N."/>
            <person name="Hoen D."/>
            <person name="Wright S."/>
            <person name="Bruskiewich R."/>
            <person name="Bureau T."/>
            <person name="Miyao A."/>
            <person name="Hirochika H."/>
            <person name="Nishikawa T."/>
            <person name="Kadowaki K."/>
            <person name="Sugiura M."/>
            <person name="Burr B."/>
            <person name="Sasaki T."/>
        </authorList>
    </citation>
    <scope>NUCLEOTIDE SEQUENCE [LARGE SCALE GENOMIC DNA]</scope>
    <source>
        <strain evidence="4">cv. Nipponbare</strain>
    </source>
</reference>
<feature type="region of interest" description="Disordered" evidence="1">
    <location>
        <begin position="1"/>
        <end position="21"/>
    </location>
</feature>
<dbReference type="Pfam" id="PF14392">
    <property type="entry name" value="zf-CCHC_4"/>
    <property type="match status" value="1"/>
</dbReference>
<feature type="region of interest" description="Disordered" evidence="1">
    <location>
        <begin position="527"/>
        <end position="547"/>
    </location>
</feature>
<name>Q2R7L0_ORYSJ</name>
<feature type="compositionally biased region" description="Polar residues" evidence="1">
    <location>
        <begin position="9"/>
        <end position="20"/>
    </location>
</feature>